<keyword evidence="1" id="KW-0472">Membrane</keyword>
<evidence type="ECO:0000313" key="2">
    <source>
        <dbReference type="EMBL" id="RLL48328.1"/>
    </source>
</evidence>
<dbReference type="InterPro" id="IPR021359">
    <property type="entry name" value="DUF2812"/>
</dbReference>
<sequence length="240" mass="27259">MRQTKYITSGGLAFAEEQDMGKLRRYSLKGWHVRDFKFMGYTLEKGESRDYIYSIDYRPLNEDEKEEYLEFFSSSGWSHVTSEANIHLFRANSGTNPIYSDQDTTVEKYKNLNSSMKNVSISLFLSTIILWTIFSLSTGTLKVILFFVAAILSSFVLPIACTLAATYSNKWKVKGKKGTAILLRVVPFVIFLITVIGFLSVFFPDNVIRIITSMAIGGIAFPTAIWGMMSLYHIVGRKRN</sequence>
<comment type="caution">
    <text evidence="2">The sequence shown here is derived from an EMBL/GenBank/DDBJ whole genome shotgun (WGS) entry which is preliminary data.</text>
</comment>
<organism evidence="2 3">
    <name type="scientific">Oceanobacillus piezotolerans</name>
    <dbReference type="NCBI Taxonomy" id="2448030"/>
    <lineage>
        <taxon>Bacteria</taxon>
        <taxon>Bacillati</taxon>
        <taxon>Bacillota</taxon>
        <taxon>Bacilli</taxon>
        <taxon>Bacillales</taxon>
        <taxon>Bacillaceae</taxon>
        <taxon>Oceanobacillus</taxon>
    </lineage>
</organism>
<dbReference type="EMBL" id="RCHR01000001">
    <property type="protein sequence ID" value="RLL48328.1"/>
    <property type="molecule type" value="Genomic_DNA"/>
</dbReference>
<dbReference type="RefSeq" id="WP_121521419.1">
    <property type="nucleotide sequence ID" value="NZ_RCHR01000001.1"/>
</dbReference>
<accession>A0A498DGK9</accession>
<feature type="transmembrane region" description="Helical" evidence="1">
    <location>
        <begin position="210"/>
        <end position="235"/>
    </location>
</feature>
<feature type="transmembrane region" description="Helical" evidence="1">
    <location>
        <begin position="118"/>
        <end position="137"/>
    </location>
</feature>
<dbReference type="OrthoDB" id="1928173at2"/>
<evidence type="ECO:0000256" key="1">
    <source>
        <dbReference type="SAM" id="Phobius"/>
    </source>
</evidence>
<name>A0A498DGK9_9BACI</name>
<reference evidence="2 3" key="1">
    <citation type="submission" date="2018-10" db="EMBL/GenBank/DDBJ databases">
        <title>Oceanobacillus sp. YLB-02 draft genome.</title>
        <authorList>
            <person name="Yu L."/>
        </authorList>
    </citation>
    <scope>NUCLEOTIDE SEQUENCE [LARGE SCALE GENOMIC DNA]</scope>
    <source>
        <strain evidence="2 3">YLB-02</strain>
    </source>
</reference>
<evidence type="ECO:0000313" key="3">
    <source>
        <dbReference type="Proteomes" id="UP000270219"/>
    </source>
</evidence>
<feature type="transmembrane region" description="Helical" evidence="1">
    <location>
        <begin position="143"/>
        <end position="169"/>
    </location>
</feature>
<dbReference type="AlphaFoldDB" id="A0A498DGK9"/>
<keyword evidence="1" id="KW-0812">Transmembrane</keyword>
<dbReference type="Proteomes" id="UP000270219">
    <property type="component" value="Unassembled WGS sequence"/>
</dbReference>
<keyword evidence="3" id="KW-1185">Reference proteome</keyword>
<dbReference type="Pfam" id="PF11193">
    <property type="entry name" value="DUF2812"/>
    <property type="match status" value="1"/>
</dbReference>
<proteinExistence type="predicted"/>
<protein>
    <submittedName>
        <fullName evidence="2">DUF2812 domain-containing protein</fullName>
    </submittedName>
</protein>
<feature type="transmembrane region" description="Helical" evidence="1">
    <location>
        <begin position="181"/>
        <end position="204"/>
    </location>
</feature>
<gene>
    <name evidence="2" type="ORF">D8M04_03415</name>
</gene>
<keyword evidence="1" id="KW-1133">Transmembrane helix</keyword>